<evidence type="ECO:0000256" key="2">
    <source>
        <dbReference type="SAM" id="Phobius"/>
    </source>
</evidence>
<dbReference type="InterPro" id="IPR050721">
    <property type="entry name" value="Trk_Ktr_HKT_K-transport"/>
</dbReference>
<feature type="domain" description="RCK N-terminal" evidence="3">
    <location>
        <begin position="108"/>
        <end position="227"/>
    </location>
</feature>
<protein>
    <recommendedName>
        <fullName evidence="3">RCK N-terminal domain-containing protein</fullName>
    </recommendedName>
</protein>
<dbReference type="SUPFAM" id="SSF81324">
    <property type="entry name" value="Voltage-gated potassium channels"/>
    <property type="match status" value="1"/>
</dbReference>
<keyword evidence="2" id="KW-1133">Transmembrane helix</keyword>
<dbReference type="SUPFAM" id="SSF51735">
    <property type="entry name" value="NAD(P)-binding Rossmann-fold domains"/>
    <property type="match status" value="1"/>
</dbReference>
<reference evidence="4 5" key="1">
    <citation type="submission" date="2016-07" db="EMBL/GenBank/DDBJ databases">
        <title>Genome analysis of Flavihumibacter stibioxidans YS-17.</title>
        <authorList>
            <person name="Shi K."/>
            <person name="Han Y."/>
            <person name="Wang G."/>
        </authorList>
    </citation>
    <scope>NUCLEOTIDE SEQUENCE [LARGE SCALE GENOMIC DNA]</scope>
    <source>
        <strain evidence="4 5">YS-17</strain>
    </source>
</reference>
<keyword evidence="2" id="KW-0812">Transmembrane</keyword>
<name>A0ABR7MDH4_9BACT</name>
<dbReference type="Gene3D" id="3.30.70.1450">
    <property type="entry name" value="Regulator of K+ conductance, C-terminal domain"/>
    <property type="match status" value="1"/>
</dbReference>
<dbReference type="Gene3D" id="1.10.287.70">
    <property type="match status" value="1"/>
</dbReference>
<comment type="subcellular location">
    <subcellularLocation>
        <location evidence="1">Cell membrane</location>
        <topology evidence="1">Multi-pass membrane protein</topology>
    </subcellularLocation>
</comment>
<keyword evidence="5" id="KW-1185">Reference proteome</keyword>
<keyword evidence="2" id="KW-0472">Membrane</keyword>
<feature type="transmembrane region" description="Helical" evidence="2">
    <location>
        <begin position="12"/>
        <end position="29"/>
    </location>
</feature>
<accession>A0ABR7MDH4</accession>
<feature type="transmembrane region" description="Helical" evidence="2">
    <location>
        <begin position="65"/>
        <end position="87"/>
    </location>
</feature>
<evidence type="ECO:0000256" key="1">
    <source>
        <dbReference type="ARBA" id="ARBA00004651"/>
    </source>
</evidence>
<gene>
    <name evidence="4" type="ORF">BC349_18580</name>
</gene>
<dbReference type="Pfam" id="PF07885">
    <property type="entry name" value="Ion_trans_2"/>
    <property type="match status" value="1"/>
</dbReference>
<dbReference type="Pfam" id="PF02254">
    <property type="entry name" value="TrkA_N"/>
    <property type="match status" value="1"/>
</dbReference>
<proteinExistence type="predicted"/>
<dbReference type="Gene3D" id="3.40.50.720">
    <property type="entry name" value="NAD(P)-binding Rossmann-like Domain"/>
    <property type="match status" value="1"/>
</dbReference>
<evidence type="ECO:0000259" key="3">
    <source>
        <dbReference type="PROSITE" id="PS51201"/>
    </source>
</evidence>
<evidence type="ECO:0000313" key="5">
    <source>
        <dbReference type="Proteomes" id="UP000765802"/>
    </source>
</evidence>
<dbReference type="InterPro" id="IPR013099">
    <property type="entry name" value="K_chnl_dom"/>
</dbReference>
<dbReference type="SUPFAM" id="SSF116726">
    <property type="entry name" value="TrkA C-terminal domain-like"/>
    <property type="match status" value="1"/>
</dbReference>
<dbReference type="RefSeq" id="WP_187258387.1">
    <property type="nucleotide sequence ID" value="NZ_JBHULF010000006.1"/>
</dbReference>
<dbReference type="PROSITE" id="PS51201">
    <property type="entry name" value="RCK_N"/>
    <property type="match status" value="1"/>
</dbReference>
<feature type="transmembrane region" description="Helical" evidence="2">
    <location>
        <begin position="35"/>
        <end position="53"/>
    </location>
</feature>
<dbReference type="InterPro" id="IPR036721">
    <property type="entry name" value="RCK_C_sf"/>
</dbReference>
<dbReference type="PANTHER" id="PTHR43833">
    <property type="entry name" value="POTASSIUM CHANNEL PROTEIN 2-RELATED-RELATED"/>
    <property type="match status" value="1"/>
</dbReference>
<dbReference type="EMBL" id="MBUA01000031">
    <property type="protein sequence ID" value="MBC6493066.1"/>
    <property type="molecule type" value="Genomic_DNA"/>
</dbReference>
<sequence length="336" mass="37538">MQSKAWELLQPFVLLFLVASIGVIGYMLVEDFRFVEALYMTVITITTAGFTEVRPLTDQGRLFTISMLILSWVSLAWAITRIIQYIINGEINKYFKNRKTMKAIEKLKDHVIICGFGRNGQQAAQTLGFHNKQFVVIEKKEELIEQFIREHPNLLYLAGDATNDDLLKQAGIERAHALISSLPADADNVYIVLSARSLNSHIRIISRASDSTAAPKLKKAGANHVIMPDKIGGTHMATLVSKPDVIEFIDYISGEEGEAIHIESVDYLQLPEIIRDKSLREVMHWNKTGVTCIGIKKADGKFMINPPADTLITIGAKVFVLGTRQQIEQMKGNITG</sequence>
<dbReference type="InterPro" id="IPR003148">
    <property type="entry name" value="RCK_N"/>
</dbReference>
<dbReference type="InterPro" id="IPR036291">
    <property type="entry name" value="NAD(P)-bd_dom_sf"/>
</dbReference>
<dbReference type="Proteomes" id="UP000765802">
    <property type="component" value="Unassembled WGS sequence"/>
</dbReference>
<comment type="caution">
    <text evidence="4">The sequence shown here is derived from an EMBL/GenBank/DDBJ whole genome shotgun (WGS) entry which is preliminary data.</text>
</comment>
<evidence type="ECO:0000313" key="4">
    <source>
        <dbReference type="EMBL" id="MBC6493066.1"/>
    </source>
</evidence>
<organism evidence="4 5">
    <name type="scientific">Flavihumibacter stibioxidans</name>
    <dbReference type="NCBI Taxonomy" id="1834163"/>
    <lineage>
        <taxon>Bacteria</taxon>
        <taxon>Pseudomonadati</taxon>
        <taxon>Bacteroidota</taxon>
        <taxon>Chitinophagia</taxon>
        <taxon>Chitinophagales</taxon>
        <taxon>Chitinophagaceae</taxon>
        <taxon>Flavihumibacter</taxon>
    </lineage>
</organism>
<dbReference type="PANTHER" id="PTHR43833:SF9">
    <property type="entry name" value="POTASSIUM CHANNEL PROTEIN YUGO-RELATED"/>
    <property type="match status" value="1"/>
</dbReference>